<reference evidence="5" key="1">
    <citation type="submission" date="2024-07" db="EMBL/GenBank/DDBJ databases">
        <title>Identification and characteristics of a novel species of coltsfoot's symbiotic bacteria.</title>
        <authorList>
            <person name="Juszczyk A."/>
            <person name="Jasielczuk I."/>
            <person name="Gurgul A."/>
            <person name="Rogala M."/>
            <person name="Kowalczyk A."/>
            <person name="Szmatola T."/>
            <person name="Kosecka-Strojek M."/>
            <person name="Arent Z."/>
            <person name="Latowski D."/>
        </authorList>
    </citation>
    <scope>NUCLEOTIDE SEQUENCE</scope>
    <source>
        <strain evidence="5">Hg7Tf</strain>
    </source>
</reference>
<dbReference type="RefSeq" id="WP_280042604.1">
    <property type="nucleotide sequence ID" value="NZ_CP162607.1"/>
</dbReference>
<dbReference type="GO" id="GO:0016020">
    <property type="term" value="C:membrane"/>
    <property type="evidence" value="ECO:0007669"/>
    <property type="project" value="InterPro"/>
</dbReference>
<dbReference type="PANTHER" id="PTHR34596:SF2">
    <property type="entry name" value="CHITOPORIN"/>
    <property type="match status" value="1"/>
</dbReference>
<organism evidence="5">
    <name type="scientific">Pseudomonas sp. Hg7Tf</name>
    <dbReference type="NCBI Taxonomy" id="3236988"/>
    <lineage>
        <taxon>Bacteria</taxon>
        <taxon>Pseudomonadati</taxon>
        <taxon>Pseudomonadota</taxon>
        <taxon>Gammaproteobacteria</taxon>
        <taxon>Pseudomonadales</taxon>
        <taxon>Pseudomonadaceae</taxon>
        <taxon>Pseudomonas</taxon>
    </lineage>
</organism>
<dbReference type="InterPro" id="IPR023614">
    <property type="entry name" value="Porin_dom_sf"/>
</dbReference>
<dbReference type="Pfam" id="PF03573">
    <property type="entry name" value="OprD"/>
    <property type="match status" value="1"/>
</dbReference>
<dbReference type="AlphaFoldDB" id="A0AB39HSM8"/>
<proteinExistence type="inferred from homology"/>
<dbReference type="PANTHER" id="PTHR34596">
    <property type="entry name" value="CHITOPORIN"/>
    <property type="match status" value="1"/>
</dbReference>
<evidence type="ECO:0000256" key="4">
    <source>
        <dbReference type="SAM" id="SignalP"/>
    </source>
</evidence>
<evidence type="ECO:0000256" key="2">
    <source>
        <dbReference type="ARBA" id="ARBA00022448"/>
    </source>
</evidence>
<evidence type="ECO:0000313" key="5">
    <source>
        <dbReference type="EMBL" id="XDK35416.1"/>
    </source>
</evidence>
<name>A0AB39HSM8_9PSED</name>
<dbReference type="EMBL" id="CP162607">
    <property type="protein sequence ID" value="XDK35416.1"/>
    <property type="molecule type" value="Genomic_DNA"/>
</dbReference>
<protein>
    <submittedName>
        <fullName evidence="5">OprD family porin</fullName>
    </submittedName>
</protein>
<keyword evidence="2" id="KW-0813">Transport</keyword>
<evidence type="ECO:0000256" key="3">
    <source>
        <dbReference type="ARBA" id="ARBA00022729"/>
    </source>
</evidence>
<feature type="signal peptide" evidence="4">
    <location>
        <begin position="1"/>
        <end position="28"/>
    </location>
</feature>
<gene>
    <name evidence="5" type="ORF">AB4Y39_17065</name>
</gene>
<keyword evidence="3 4" id="KW-0732">Signal</keyword>
<sequence length="465" mass="51102">MKGSFTLRQTTTAVLALSITGLSVMSQAEPISQDVVPITVKGTSAQSEATGFVEGQSLSGSTRNWYARERATRAPLWKYYKSDGTRHDTHSRDNWVQGTILNYSSGFTEGAIGFATEVAAYNAIALEQGRAAVAGPNNRTLTHSDGDVIGQWSKMGLANIKARVSNTTLTAGRQSMDTPVIAYIGNRALPSSFQGVSIHSEEFDNLSFDVGTFDRVSPRTEQSLSKFRSEYGAKGAETDRISMAGLNYQPLQSLKTSLYVSKVEDFWNQYYFGANHVLGDSSVLSLTTGLNYYKTKDEGRSELGEIDNDTYSLSLGLTHQAHNLSFSYQQVNGNEYFDYLHETNAIFLANSLLSDFNGPNEKSMQIAYVLNMAQYGVPGLKFNLYNARGWDIDGTHYRGTGYDVKNLAGENHYEWGIGTTYAVQSGALKDTTIRATYTAHRASKNQGDGSLDELRIVTTIPFNIL</sequence>
<comment type="similarity">
    <text evidence="1">Belongs to the outer membrane porin (Opr) (TC 1.B.25) family.</text>
</comment>
<dbReference type="InterPro" id="IPR005318">
    <property type="entry name" value="OM_porin_bac"/>
</dbReference>
<dbReference type="Gene3D" id="2.40.160.10">
    <property type="entry name" value="Porin"/>
    <property type="match status" value="1"/>
</dbReference>
<accession>A0AB39HSM8</accession>
<feature type="chain" id="PRO_5044342600" evidence="4">
    <location>
        <begin position="29"/>
        <end position="465"/>
    </location>
</feature>
<evidence type="ECO:0000256" key="1">
    <source>
        <dbReference type="ARBA" id="ARBA00009075"/>
    </source>
</evidence>
<dbReference type="GO" id="GO:0015288">
    <property type="term" value="F:porin activity"/>
    <property type="evidence" value="ECO:0007669"/>
    <property type="project" value="TreeGrafter"/>
</dbReference>